<dbReference type="GO" id="GO:0000077">
    <property type="term" value="P:DNA damage checkpoint signaling"/>
    <property type="evidence" value="ECO:0007669"/>
    <property type="project" value="InterPro"/>
</dbReference>
<evidence type="ECO:0000313" key="4">
    <source>
        <dbReference type="Proteomes" id="UP000027135"/>
    </source>
</evidence>
<evidence type="ECO:0008006" key="5">
    <source>
        <dbReference type="Google" id="ProtNLM"/>
    </source>
</evidence>
<dbReference type="InterPro" id="IPR033349">
    <property type="entry name" value="ATRIP"/>
</dbReference>
<feature type="region of interest" description="Disordered" evidence="2">
    <location>
        <begin position="731"/>
        <end position="760"/>
    </location>
</feature>
<accession>A0A067QQI3</accession>
<keyword evidence="4" id="KW-1185">Reference proteome</keyword>
<dbReference type="STRING" id="136037.A0A067QQI3"/>
<feature type="coiled-coil region" evidence="1">
    <location>
        <begin position="245"/>
        <end position="293"/>
    </location>
</feature>
<proteinExistence type="predicted"/>
<dbReference type="PANTHER" id="PTHR28594:SF1">
    <property type="entry name" value="ATR-INTERACTING PROTEIN"/>
    <property type="match status" value="1"/>
</dbReference>
<dbReference type="EMBL" id="KK853092">
    <property type="protein sequence ID" value="KDR11530.1"/>
    <property type="molecule type" value="Genomic_DNA"/>
</dbReference>
<evidence type="ECO:0000256" key="1">
    <source>
        <dbReference type="SAM" id="Coils"/>
    </source>
</evidence>
<keyword evidence="1" id="KW-0175">Coiled coil</keyword>
<dbReference type="PANTHER" id="PTHR28594">
    <property type="entry name" value="ATR-INTERACTING PROTEIN"/>
    <property type="match status" value="1"/>
</dbReference>
<dbReference type="InParanoid" id="A0A067QQI3"/>
<dbReference type="Proteomes" id="UP000027135">
    <property type="component" value="Unassembled WGS sequence"/>
</dbReference>
<gene>
    <name evidence="3" type="ORF">L798_14617</name>
</gene>
<reference evidence="3 4" key="1">
    <citation type="journal article" date="2014" name="Nat. Commun.">
        <title>Molecular traces of alternative social organization in a termite genome.</title>
        <authorList>
            <person name="Terrapon N."/>
            <person name="Li C."/>
            <person name="Robertson H.M."/>
            <person name="Ji L."/>
            <person name="Meng X."/>
            <person name="Booth W."/>
            <person name="Chen Z."/>
            <person name="Childers C.P."/>
            <person name="Glastad K.M."/>
            <person name="Gokhale K."/>
            <person name="Gowin J."/>
            <person name="Gronenberg W."/>
            <person name="Hermansen R.A."/>
            <person name="Hu H."/>
            <person name="Hunt B.G."/>
            <person name="Huylmans A.K."/>
            <person name="Khalil S.M."/>
            <person name="Mitchell R.D."/>
            <person name="Munoz-Torres M.C."/>
            <person name="Mustard J.A."/>
            <person name="Pan H."/>
            <person name="Reese J.T."/>
            <person name="Scharf M.E."/>
            <person name="Sun F."/>
            <person name="Vogel H."/>
            <person name="Xiao J."/>
            <person name="Yang W."/>
            <person name="Yang Z."/>
            <person name="Yang Z."/>
            <person name="Zhou J."/>
            <person name="Zhu J."/>
            <person name="Brent C.S."/>
            <person name="Elsik C.G."/>
            <person name="Goodisman M.A."/>
            <person name="Liberles D.A."/>
            <person name="Roe R.M."/>
            <person name="Vargo E.L."/>
            <person name="Vilcinskas A."/>
            <person name="Wang J."/>
            <person name="Bornberg-Bauer E."/>
            <person name="Korb J."/>
            <person name="Zhang G."/>
            <person name="Liebig J."/>
        </authorList>
    </citation>
    <scope>NUCLEOTIDE SEQUENCE [LARGE SCALE GENOMIC DNA]</scope>
    <source>
        <tissue evidence="3">Whole organism</tissue>
    </source>
</reference>
<sequence length="1163" mass="131177">MFRKNDIYKIGSHKGSLQDRGREGSFPPSKKARLGDNYTAQQARVEDDVWGEDLDANTVEECFILASQALSQTCIPEISTSKEQPQAQECHRVQPTVEQFQKSAVQLCKQKQTATFTKNVTSSRWSETFPRKIPSVSKHVEILPTSIPSSTGQAMIAQRNTATLNYRTLAGNATTSSSSVSSIKNINTVNDRDEKDLLIRELQQLKLAYQKLQDHALTKEGEVSILRTQLNCKNAEVETERLTKAREIESQAQENRDRMKDLQKQLEQMKTQLEFKTLEVGNAEERCRLLESQTKVKLVEPQLSQTPQKFPKKLPVKGNSSLQIGTAVASLKPVRFEIHVPEGPMLSRLVTPALFEKPVRGTEKNSCLGIRQLPLSSGEYGENLTPRGSTVNVTHTSISKLVLMDSLAGNSAQRLIQKVVWQCYLMLVKQRDLLELHKPPENKDKLKEQDLKVSAAAGTLCGGKLSIMTARPWFKNEQGVETRRALGLMGALALVSEYAAEYMSGMIRCKKFVTKKKLIKKGHSEAKPVHRKWLEPCKTVHPSKLKKAPISNKVREIIEQRILTNQAISRARASIRAAKCEKVRIEAEQETELEQKTTLYEPVIARTSKGSRRPPNPLVVYKKYLERCKAASEARLRWVGQESPSQNLISVQNSLVTKPGPSWISKQYMPSTSAVSGHNLNCDQNTATRKVPARKFTLDGPFPDPSNELVSITQSKSALRMKVELKEMKKFSNKEQESDGSEEFFSIDQPGTTKDGDNMFKKPLPVKLKASKHKIVAKEAGRRKDNIRNRRYWAADKINAIKSKFPVVMDLMVNQKMKVARITKLSSEKACSQSTRKGQTARAIDLFETLHDIVLLICDKRLSVKFSGVLLGVTRLLRAISCRVEFKEDRCPVLARIVREMILCRPSVDVLMELTDLLFSLGEYRSIMETLCRGTGPSPYLGGTIGVVYFVKVGKPQYDLGSNEEVEYFGKDSCMIALLCWILLVQRAGIKQYVVLASNVIKWLVCVSRQQEEGPYWIGSSDPETEVRDCQCRARIIEATIMLLHLCYSHIRNNNFQDDRLFRDIRHVLGRGLIFLHRLVHQDADVGLLMANAEGEYQVLIHGLIDNLKFMDFGEQEEEALKVLKDLEDQQDAHSPTLKFTKPAAVMDDIFKAIKSFCGPSYK</sequence>
<evidence type="ECO:0000313" key="3">
    <source>
        <dbReference type="EMBL" id="KDR11530.1"/>
    </source>
</evidence>
<dbReference type="GO" id="GO:0006281">
    <property type="term" value="P:DNA repair"/>
    <property type="evidence" value="ECO:0007669"/>
    <property type="project" value="TreeGrafter"/>
</dbReference>
<feature type="region of interest" description="Disordered" evidence="2">
    <location>
        <begin position="13"/>
        <end position="38"/>
    </location>
</feature>
<protein>
    <recommendedName>
        <fullName evidence="5">ATR-interacting protein</fullName>
    </recommendedName>
</protein>
<dbReference type="eggNOG" id="ENOG502SDTQ">
    <property type="taxonomic scope" value="Eukaryota"/>
</dbReference>
<organism evidence="3 4">
    <name type="scientific">Zootermopsis nevadensis</name>
    <name type="common">Dampwood termite</name>
    <dbReference type="NCBI Taxonomy" id="136037"/>
    <lineage>
        <taxon>Eukaryota</taxon>
        <taxon>Metazoa</taxon>
        <taxon>Ecdysozoa</taxon>
        <taxon>Arthropoda</taxon>
        <taxon>Hexapoda</taxon>
        <taxon>Insecta</taxon>
        <taxon>Pterygota</taxon>
        <taxon>Neoptera</taxon>
        <taxon>Polyneoptera</taxon>
        <taxon>Dictyoptera</taxon>
        <taxon>Blattodea</taxon>
        <taxon>Blattoidea</taxon>
        <taxon>Termitoidae</taxon>
        <taxon>Termopsidae</taxon>
        <taxon>Zootermopsis</taxon>
    </lineage>
</organism>
<name>A0A067QQI3_ZOONE</name>
<evidence type="ECO:0000256" key="2">
    <source>
        <dbReference type="SAM" id="MobiDB-lite"/>
    </source>
</evidence>
<dbReference type="AlphaFoldDB" id="A0A067QQI3"/>